<dbReference type="EMBL" id="LAZR01011880">
    <property type="protein sequence ID" value="KKM55804.1"/>
    <property type="molecule type" value="Genomic_DNA"/>
</dbReference>
<accession>A0A0F9JAY2</accession>
<reference evidence="1" key="1">
    <citation type="journal article" date="2015" name="Nature">
        <title>Complex archaea that bridge the gap between prokaryotes and eukaryotes.</title>
        <authorList>
            <person name="Spang A."/>
            <person name="Saw J.H."/>
            <person name="Jorgensen S.L."/>
            <person name="Zaremba-Niedzwiedzka K."/>
            <person name="Martijn J."/>
            <person name="Lind A.E."/>
            <person name="van Eijk R."/>
            <person name="Schleper C."/>
            <person name="Guy L."/>
            <person name="Ettema T.J."/>
        </authorList>
    </citation>
    <scope>NUCLEOTIDE SEQUENCE</scope>
</reference>
<evidence type="ECO:0000313" key="1">
    <source>
        <dbReference type="EMBL" id="KKM55804.1"/>
    </source>
</evidence>
<dbReference type="AlphaFoldDB" id="A0A0F9JAY2"/>
<name>A0A0F9JAY2_9ZZZZ</name>
<comment type="caution">
    <text evidence="1">The sequence shown here is derived from an EMBL/GenBank/DDBJ whole genome shotgun (WGS) entry which is preliminary data.</text>
</comment>
<proteinExistence type="predicted"/>
<protein>
    <submittedName>
        <fullName evidence="1">Uncharacterized protein</fullName>
    </submittedName>
</protein>
<feature type="non-terminal residue" evidence="1">
    <location>
        <position position="1"/>
    </location>
</feature>
<sequence length="84" mass="9515">ELENESVVLVRMEGKFNVSCTVFDTRNRYGQVDLRVQPVSGDGTYWVSSDRCTVSAYPTARLIFMACPSCSFEIEHTEDCELKP</sequence>
<gene>
    <name evidence="1" type="ORF">LCGC14_1552230</name>
</gene>
<organism evidence="1">
    <name type="scientific">marine sediment metagenome</name>
    <dbReference type="NCBI Taxonomy" id="412755"/>
    <lineage>
        <taxon>unclassified sequences</taxon>
        <taxon>metagenomes</taxon>
        <taxon>ecological metagenomes</taxon>
    </lineage>
</organism>